<evidence type="ECO:0000313" key="1">
    <source>
        <dbReference type="EMBL" id="KAK8956290.1"/>
    </source>
</evidence>
<reference evidence="1 2" key="1">
    <citation type="journal article" date="2022" name="Nat. Plants">
        <title>Genomes of leafy and leafless Platanthera orchids illuminate the evolution of mycoheterotrophy.</title>
        <authorList>
            <person name="Li M.H."/>
            <person name="Liu K.W."/>
            <person name="Li Z."/>
            <person name="Lu H.C."/>
            <person name="Ye Q.L."/>
            <person name="Zhang D."/>
            <person name="Wang J.Y."/>
            <person name="Li Y.F."/>
            <person name="Zhong Z.M."/>
            <person name="Liu X."/>
            <person name="Yu X."/>
            <person name="Liu D.K."/>
            <person name="Tu X.D."/>
            <person name="Liu B."/>
            <person name="Hao Y."/>
            <person name="Liao X.Y."/>
            <person name="Jiang Y.T."/>
            <person name="Sun W.H."/>
            <person name="Chen J."/>
            <person name="Chen Y.Q."/>
            <person name="Ai Y."/>
            <person name="Zhai J.W."/>
            <person name="Wu S.S."/>
            <person name="Zhou Z."/>
            <person name="Hsiao Y.Y."/>
            <person name="Wu W.L."/>
            <person name="Chen Y.Y."/>
            <person name="Lin Y.F."/>
            <person name="Hsu J.L."/>
            <person name="Li C.Y."/>
            <person name="Wang Z.W."/>
            <person name="Zhao X."/>
            <person name="Zhong W.Y."/>
            <person name="Ma X.K."/>
            <person name="Ma L."/>
            <person name="Huang J."/>
            <person name="Chen G.Z."/>
            <person name="Huang M.Z."/>
            <person name="Huang L."/>
            <person name="Peng D.H."/>
            <person name="Luo Y.B."/>
            <person name="Zou S.Q."/>
            <person name="Chen S.P."/>
            <person name="Lan S."/>
            <person name="Tsai W.C."/>
            <person name="Van de Peer Y."/>
            <person name="Liu Z.J."/>
        </authorList>
    </citation>
    <scope>NUCLEOTIDE SEQUENCE [LARGE SCALE GENOMIC DNA]</scope>
    <source>
        <strain evidence="1">Lor288</strain>
    </source>
</reference>
<accession>A0ABR2M2U1</accession>
<keyword evidence="2" id="KW-1185">Reference proteome</keyword>
<protein>
    <submittedName>
        <fullName evidence="1">Uncharacterized protein</fullName>
    </submittedName>
</protein>
<dbReference type="Proteomes" id="UP001412067">
    <property type="component" value="Unassembled WGS sequence"/>
</dbReference>
<evidence type="ECO:0000313" key="2">
    <source>
        <dbReference type="Proteomes" id="UP001412067"/>
    </source>
</evidence>
<gene>
    <name evidence="1" type="ORF">KSP40_PGU009658</name>
</gene>
<sequence length="184" mass="20225">MSSLLELPEPSGGKIVVSAKIAIHVLQIEELILQQSGSDRSCSYTLIQNRSNPKNTKNWYNFFQVLIHASVNLPITIPIPISEQKLIPATKFHMADNCGVTSGEKFEGMASWVGASLASVFFASLERFSCINLATTDHDEDLEEDAKERPLMLSVQNSSVFYRSDAAAFAPKFAPVWAPPSHQG</sequence>
<dbReference type="PANTHER" id="PTHR34061:SF11">
    <property type="entry name" value="PROTEIN, PUTATIVE-RELATED"/>
    <property type="match status" value="1"/>
</dbReference>
<organism evidence="1 2">
    <name type="scientific">Platanthera guangdongensis</name>
    <dbReference type="NCBI Taxonomy" id="2320717"/>
    <lineage>
        <taxon>Eukaryota</taxon>
        <taxon>Viridiplantae</taxon>
        <taxon>Streptophyta</taxon>
        <taxon>Embryophyta</taxon>
        <taxon>Tracheophyta</taxon>
        <taxon>Spermatophyta</taxon>
        <taxon>Magnoliopsida</taxon>
        <taxon>Liliopsida</taxon>
        <taxon>Asparagales</taxon>
        <taxon>Orchidaceae</taxon>
        <taxon>Orchidoideae</taxon>
        <taxon>Orchideae</taxon>
        <taxon>Orchidinae</taxon>
        <taxon>Platanthera</taxon>
    </lineage>
</organism>
<comment type="caution">
    <text evidence="1">The sequence shown here is derived from an EMBL/GenBank/DDBJ whole genome shotgun (WGS) entry which is preliminary data.</text>
</comment>
<dbReference type="EMBL" id="JBBWWR010000013">
    <property type="protein sequence ID" value="KAK8956290.1"/>
    <property type="molecule type" value="Genomic_DNA"/>
</dbReference>
<dbReference type="PANTHER" id="PTHR34061">
    <property type="entry name" value="PROTEIN, PUTATIVE-RELATED"/>
    <property type="match status" value="1"/>
</dbReference>
<proteinExistence type="predicted"/>
<name>A0ABR2M2U1_9ASPA</name>